<sequence>MSSDLNDANARFLLGEAVRLLTQSGVTGVALAEFVLGFTPIVNERLASIAAATSTSATGERVTRADVKDAVKEALQEVVSATAEGQEGRAKKRQRRKSVPVRLADGKRTSLWLDTDLVERLKEKTSSPAEARQVLGELAGSVPDSTEKSKSSWVEEQLAKRLMLLEAMPTTAHAN</sequence>
<evidence type="ECO:0000313" key="2">
    <source>
        <dbReference type="Proteomes" id="UP000518681"/>
    </source>
</evidence>
<evidence type="ECO:0000313" key="1">
    <source>
        <dbReference type="EMBL" id="MBB6204143.1"/>
    </source>
</evidence>
<name>A0AAW3V0I1_9BURK</name>
<dbReference type="EMBL" id="JACIIK010000009">
    <property type="protein sequence ID" value="MBB6204143.1"/>
    <property type="molecule type" value="Genomic_DNA"/>
</dbReference>
<dbReference type="AlphaFoldDB" id="A0AAW3V0I1"/>
<comment type="caution">
    <text evidence="1">The sequence shown here is derived from an EMBL/GenBank/DDBJ whole genome shotgun (WGS) entry which is preliminary data.</text>
</comment>
<organism evidence="1 2">
    <name type="scientific">Paraburkholderia fungorum</name>
    <dbReference type="NCBI Taxonomy" id="134537"/>
    <lineage>
        <taxon>Bacteria</taxon>
        <taxon>Pseudomonadati</taxon>
        <taxon>Pseudomonadota</taxon>
        <taxon>Betaproteobacteria</taxon>
        <taxon>Burkholderiales</taxon>
        <taxon>Burkholderiaceae</taxon>
        <taxon>Paraburkholderia</taxon>
    </lineage>
</organism>
<dbReference type="RefSeq" id="WP_183803090.1">
    <property type="nucleotide sequence ID" value="NZ_JACIII010000019.1"/>
</dbReference>
<dbReference type="Proteomes" id="UP000518681">
    <property type="component" value="Unassembled WGS sequence"/>
</dbReference>
<accession>A0AAW3V0I1</accession>
<protein>
    <recommendedName>
        <fullName evidence="3">DNA-binding protein</fullName>
    </recommendedName>
</protein>
<evidence type="ECO:0008006" key="3">
    <source>
        <dbReference type="Google" id="ProtNLM"/>
    </source>
</evidence>
<proteinExistence type="predicted"/>
<gene>
    <name evidence="1" type="ORF">GGD69_005037</name>
</gene>
<reference evidence="1 2" key="1">
    <citation type="submission" date="2020-08" db="EMBL/GenBank/DDBJ databases">
        <title>Genomic Encyclopedia of Type Strains, Phase IV (KMG-V): Genome sequencing to study the core and pangenomes of soil and plant-associated prokaryotes.</title>
        <authorList>
            <person name="Whitman W."/>
        </authorList>
    </citation>
    <scope>NUCLEOTIDE SEQUENCE [LARGE SCALE GENOMIC DNA]</scope>
    <source>
        <strain evidence="1 2">SEMIA 4013</strain>
    </source>
</reference>